<feature type="transmembrane region" description="Helical" evidence="8">
    <location>
        <begin position="78"/>
        <end position="100"/>
    </location>
</feature>
<gene>
    <name evidence="9" type="ORF">LY90DRAFT_704440</name>
</gene>
<dbReference type="NCBIfam" id="TIGR00797">
    <property type="entry name" value="matE"/>
    <property type="match status" value="1"/>
</dbReference>
<dbReference type="CDD" id="cd13138">
    <property type="entry name" value="MATE_yoeA_like"/>
    <property type="match status" value="1"/>
</dbReference>
<dbReference type="GO" id="GO:0015297">
    <property type="term" value="F:antiporter activity"/>
    <property type="evidence" value="ECO:0007669"/>
    <property type="project" value="InterPro"/>
</dbReference>
<feature type="transmembrane region" description="Helical" evidence="8">
    <location>
        <begin position="222"/>
        <end position="248"/>
    </location>
</feature>
<dbReference type="PANTHER" id="PTHR43549:SF3">
    <property type="entry name" value="MULTIDRUG RESISTANCE PROTEIN YPNP-RELATED"/>
    <property type="match status" value="1"/>
</dbReference>
<dbReference type="PIRSF" id="PIRSF006603">
    <property type="entry name" value="DinF"/>
    <property type="match status" value="1"/>
</dbReference>
<dbReference type="GO" id="GO:0005886">
    <property type="term" value="C:plasma membrane"/>
    <property type="evidence" value="ECO:0007669"/>
    <property type="project" value="UniProtKB-SubCell"/>
</dbReference>
<feature type="transmembrane region" description="Helical" evidence="8">
    <location>
        <begin position="179"/>
        <end position="201"/>
    </location>
</feature>
<feature type="transmembrane region" description="Helical" evidence="8">
    <location>
        <begin position="301"/>
        <end position="321"/>
    </location>
</feature>
<evidence type="ECO:0000256" key="8">
    <source>
        <dbReference type="SAM" id="Phobius"/>
    </source>
</evidence>
<evidence type="ECO:0000256" key="2">
    <source>
        <dbReference type="ARBA" id="ARBA00010199"/>
    </source>
</evidence>
<dbReference type="InterPro" id="IPR002528">
    <property type="entry name" value="MATE_fam"/>
</dbReference>
<keyword evidence="10" id="KW-1185">Reference proteome</keyword>
<dbReference type="InterPro" id="IPR048279">
    <property type="entry name" value="MdtK-like"/>
</dbReference>
<organism evidence="9 10">
    <name type="scientific">Neocallimastix californiae</name>
    <dbReference type="NCBI Taxonomy" id="1754190"/>
    <lineage>
        <taxon>Eukaryota</taxon>
        <taxon>Fungi</taxon>
        <taxon>Fungi incertae sedis</taxon>
        <taxon>Chytridiomycota</taxon>
        <taxon>Chytridiomycota incertae sedis</taxon>
        <taxon>Neocallimastigomycetes</taxon>
        <taxon>Neocallimastigales</taxon>
        <taxon>Neocallimastigaceae</taxon>
        <taxon>Neocallimastix</taxon>
    </lineage>
</organism>
<accession>A0A1Y2BUS2</accession>
<dbReference type="AlphaFoldDB" id="A0A1Y2BUS2"/>
<evidence type="ECO:0000256" key="5">
    <source>
        <dbReference type="ARBA" id="ARBA00022692"/>
    </source>
</evidence>
<evidence type="ECO:0000256" key="3">
    <source>
        <dbReference type="ARBA" id="ARBA00022448"/>
    </source>
</evidence>
<name>A0A1Y2BUS2_9FUNG</name>
<keyword evidence="5 8" id="KW-0812">Transmembrane</keyword>
<feature type="transmembrane region" description="Helical" evidence="8">
    <location>
        <begin position="398"/>
        <end position="422"/>
    </location>
</feature>
<feature type="transmembrane region" description="Helical" evidence="8">
    <location>
        <begin position="341"/>
        <end position="362"/>
    </location>
</feature>
<evidence type="ECO:0000256" key="6">
    <source>
        <dbReference type="ARBA" id="ARBA00022989"/>
    </source>
</evidence>
<protein>
    <submittedName>
        <fullName evidence="9">MATE efflux family protein</fullName>
    </submittedName>
</protein>
<evidence type="ECO:0000256" key="1">
    <source>
        <dbReference type="ARBA" id="ARBA00004651"/>
    </source>
</evidence>
<comment type="caution">
    <text evidence="9">The sequence shown here is derived from an EMBL/GenBank/DDBJ whole genome shotgun (WGS) entry which is preliminary data.</text>
</comment>
<feature type="transmembrane region" description="Helical" evidence="8">
    <location>
        <begin position="268"/>
        <end position="289"/>
    </location>
</feature>
<reference evidence="9 10" key="1">
    <citation type="submission" date="2016-08" db="EMBL/GenBank/DDBJ databases">
        <title>A Parts List for Fungal Cellulosomes Revealed by Comparative Genomics.</title>
        <authorList>
            <consortium name="DOE Joint Genome Institute"/>
            <person name="Haitjema C.H."/>
            <person name="Gilmore S.P."/>
            <person name="Henske J.K."/>
            <person name="Solomon K.V."/>
            <person name="De Groot R."/>
            <person name="Kuo A."/>
            <person name="Mondo S.J."/>
            <person name="Salamov A.A."/>
            <person name="Labutti K."/>
            <person name="Zhao Z."/>
            <person name="Chiniquy J."/>
            <person name="Barry K."/>
            <person name="Brewer H.M."/>
            <person name="Purvine S.O."/>
            <person name="Wright A.T."/>
            <person name="Boxma B."/>
            <person name="Van Alen T."/>
            <person name="Hackstein J.H."/>
            <person name="Baker S.E."/>
            <person name="Grigoriev I.V."/>
            <person name="O'Malley M.A."/>
        </authorList>
    </citation>
    <scope>NUCLEOTIDE SEQUENCE [LARGE SCALE GENOMIC DNA]</scope>
    <source>
        <strain evidence="9 10">G1</strain>
    </source>
</reference>
<evidence type="ECO:0000313" key="9">
    <source>
        <dbReference type="EMBL" id="ORY38501.1"/>
    </source>
</evidence>
<feature type="transmembrane region" description="Helical" evidence="8">
    <location>
        <begin position="120"/>
        <end position="138"/>
    </location>
</feature>
<dbReference type="Pfam" id="PF01554">
    <property type="entry name" value="MatE"/>
    <property type="match status" value="2"/>
</dbReference>
<evidence type="ECO:0000313" key="10">
    <source>
        <dbReference type="Proteomes" id="UP000193920"/>
    </source>
</evidence>
<dbReference type="PANTHER" id="PTHR43549">
    <property type="entry name" value="MULTIDRUG RESISTANCE PROTEIN YPNP-RELATED"/>
    <property type="match status" value="1"/>
</dbReference>
<comment type="similarity">
    <text evidence="2">Belongs to the multi antimicrobial extrusion (MATE) (TC 2.A.66.1) family.</text>
</comment>
<dbReference type="InterPro" id="IPR052031">
    <property type="entry name" value="Membrane_Transporter-Flippase"/>
</dbReference>
<keyword evidence="7 8" id="KW-0472">Membrane</keyword>
<evidence type="ECO:0000256" key="4">
    <source>
        <dbReference type="ARBA" id="ARBA00022475"/>
    </source>
</evidence>
<keyword evidence="6 8" id="KW-1133">Transmembrane helix</keyword>
<dbReference type="STRING" id="1754190.A0A1Y2BUS2"/>
<proteinExistence type="inferred from homology"/>
<dbReference type="EMBL" id="MCOG01000136">
    <property type="protein sequence ID" value="ORY38501.1"/>
    <property type="molecule type" value="Genomic_DNA"/>
</dbReference>
<keyword evidence="3" id="KW-0813">Transport</keyword>
<feature type="transmembrane region" description="Helical" evidence="8">
    <location>
        <begin position="43"/>
        <end position="66"/>
    </location>
</feature>
<feature type="transmembrane region" description="Helical" evidence="8">
    <location>
        <begin position="150"/>
        <end position="173"/>
    </location>
</feature>
<comment type="subcellular location">
    <subcellularLocation>
        <location evidence="1">Cell membrane</location>
        <topology evidence="1">Multi-pass membrane protein</topology>
    </subcellularLocation>
</comment>
<evidence type="ECO:0000256" key="7">
    <source>
        <dbReference type="ARBA" id="ARBA00023136"/>
    </source>
</evidence>
<dbReference type="GO" id="GO:0042910">
    <property type="term" value="F:xenobiotic transmembrane transporter activity"/>
    <property type="evidence" value="ECO:0007669"/>
    <property type="project" value="InterPro"/>
</dbReference>
<dbReference type="Proteomes" id="UP000193920">
    <property type="component" value="Unassembled WGS sequence"/>
</dbReference>
<feature type="transmembrane region" description="Helical" evidence="8">
    <location>
        <begin position="369"/>
        <end position="386"/>
    </location>
</feature>
<keyword evidence="4" id="KW-1003">Cell membrane</keyword>
<sequence length="463" mass="50379">MIKFMLPILAALILQAMYSAVDLLIVGKFGTTSGISGVTTGSSIMNMVTFTVASLTTAVTIMIGRYIGEKKPEKIGKLVGSAIAFFFALSVVLTILLLIFAKQLSVLMQAPEEALDLTILYIRICGGGFVFVVFYNFISSIFRGLGDSNMPLVFVGIACIANIIGDLVLVAIFHMNVAGAAIATIGAQAISVILSVFIIRRRKLPFKMTLKDIRFSSEIKEFVYIGAPLALQDFLTNLSFLAICAFINRLGLDASSGYGVAQKIQSFVMLIPSAIMQSMASFVAQNVGARKEKRAKNAMKFGMLFGGGIGVVVAYVVFFHGDLVAKLFTNDAAVVTRAFEFLRGFAIESVVTCILFSFMGYFNGHSQSLFVMAQGLAQTFLIRLPMSYVMSIQKDASLFGVGLAAPTATVFGITLCLIYYIINSRKMKKNNDNLDVDIDLDKDIESDKDIELDKVVEQDQEKK</sequence>